<dbReference type="Pfam" id="PF02836">
    <property type="entry name" value="Glyco_hydro_2_C"/>
    <property type="match status" value="1"/>
</dbReference>
<dbReference type="GO" id="GO:0004565">
    <property type="term" value="F:beta-galactosidase activity"/>
    <property type="evidence" value="ECO:0007669"/>
    <property type="project" value="UniProtKB-EC"/>
</dbReference>
<feature type="domain" description="Beta galactosidase small chain/" evidence="8">
    <location>
        <begin position="739"/>
        <end position="1023"/>
    </location>
</feature>
<dbReference type="EC" id="3.2.1.23" evidence="3 7"/>
<dbReference type="InterPro" id="IPR011013">
    <property type="entry name" value="Gal_mutarotase_sf_dom"/>
</dbReference>
<comment type="similarity">
    <text evidence="2 7">Belongs to the glycosyl hydrolase 2 family.</text>
</comment>
<dbReference type="InterPro" id="IPR006101">
    <property type="entry name" value="Glyco_hydro_2"/>
</dbReference>
<dbReference type="Gene3D" id="2.60.120.260">
    <property type="entry name" value="Galactose-binding domain-like"/>
    <property type="match status" value="1"/>
</dbReference>
<comment type="caution">
    <text evidence="9">The sequence shown here is derived from an EMBL/GenBank/DDBJ whole genome shotgun (WGS) entry which is preliminary data.</text>
</comment>
<evidence type="ECO:0000256" key="2">
    <source>
        <dbReference type="ARBA" id="ARBA00007401"/>
    </source>
</evidence>
<evidence type="ECO:0000256" key="1">
    <source>
        <dbReference type="ARBA" id="ARBA00001412"/>
    </source>
</evidence>
<dbReference type="InterPro" id="IPR036156">
    <property type="entry name" value="Beta-gal/glucu_dom_sf"/>
</dbReference>
<dbReference type="InterPro" id="IPR050347">
    <property type="entry name" value="Bact_Beta-galactosidase"/>
</dbReference>
<dbReference type="GO" id="GO:0009341">
    <property type="term" value="C:beta-galactosidase complex"/>
    <property type="evidence" value="ECO:0007669"/>
    <property type="project" value="InterPro"/>
</dbReference>
<dbReference type="InterPro" id="IPR006102">
    <property type="entry name" value="Ig-like_GH2"/>
</dbReference>
<protein>
    <recommendedName>
        <fullName evidence="3 7">Beta-galactosidase</fullName>
        <ecNumber evidence="3 7">3.2.1.23</ecNumber>
    </recommendedName>
    <alternativeName>
        <fullName evidence="6 7">Lactase</fullName>
    </alternativeName>
</protein>
<evidence type="ECO:0000256" key="7">
    <source>
        <dbReference type="RuleBase" id="RU361154"/>
    </source>
</evidence>
<dbReference type="SUPFAM" id="SSF49303">
    <property type="entry name" value="beta-Galactosidase/glucuronidase domain"/>
    <property type="match status" value="2"/>
</dbReference>
<dbReference type="SUPFAM" id="SSF51445">
    <property type="entry name" value="(Trans)glycosidases"/>
    <property type="match status" value="1"/>
</dbReference>
<dbReference type="PANTHER" id="PTHR46323">
    <property type="entry name" value="BETA-GALACTOSIDASE"/>
    <property type="match status" value="1"/>
</dbReference>
<evidence type="ECO:0000256" key="5">
    <source>
        <dbReference type="ARBA" id="ARBA00023295"/>
    </source>
</evidence>
<evidence type="ECO:0000313" key="10">
    <source>
        <dbReference type="Proteomes" id="UP000557872"/>
    </source>
</evidence>
<keyword evidence="10" id="KW-1185">Reference proteome</keyword>
<name>A0A851GIR0_9BACT</name>
<evidence type="ECO:0000256" key="6">
    <source>
        <dbReference type="ARBA" id="ARBA00032230"/>
    </source>
</evidence>
<dbReference type="PRINTS" id="PR00132">
    <property type="entry name" value="GLHYDRLASE2"/>
</dbReference>
<evidence type="ECO:0000256" key="3">
    <source>
        <dbReference type="ARBA" id="ARBA00012756"/>
    </source>
</evidence>
<dbReference type="EMBL" id="JACBAZ010000001">
    <property type="protein sequence ID" value="NWK54530.1"/>
    <property type="molecule type" value="Genomic_DNA"/>
</dbReference>
<dbReference type="SUPFAM" id="SSF49785">
    <property type="entry name" value="Galactose-binding domain-like"/>
    <property type="match status" value="1"/>
</dbReference>
<accession>A0A851GIR0</accession>
<dbReference type="Proteomes" id="UP000557872">
    <property type="component" value="Unassembled WGS sequence"/>
</dbReference>
<dbReference type="InterPro" id="IPR023230">
    <property type="entry name" value="Glyco_hydro_2_CS"/>
</dbReference>
<dbReference type="Pfam" id="PF02929">
    <property type="entry name" value="Bgal_small_N"/>
    <property type="match status" value="1"/>
</dbReference>
<organism evidence="9 10">
    <name type="scientific">Oceaniferula marina</name>
    <dbReference type="NCBI Taxonomy" id="2748318"/>
    <lineage>
        <taxon>Bacteria</taxon>
        <taxon>Pseudomonadati</taxon>
        <taxon>Verrucomicrobiota</taxon>
        <taxon>Verrucomicrobiia</taxon>
        <taxon>Verrucomicrobiales</taxon>
        <taxon>Verrucomicrobiaceae</taxon>
        <taxon>Oceaniferula</taxon>
    </lineage>
</organism>
<dbReference type="PROSITE" id="PS00608">
    <property type="entry name" value="GLYCOSYL_HYDROL_F2_2"/>
    <property type="match status" value="1"/>
</dbReference>
<dbReference type="AlphaFoldDB" id="A0A851GIR0"/>
<dbReference type="SUPFAM" id="SSF74650">
    <property type="entry name" value="Galactose mutarotase-like"/>
    <property type="match status" value="1"/>
</dbReference>
<sequence>MWLTLGGFVVTAEEESERDWSNVALLQQGVEPPRATFYTYPDQERARTYDRKNSPWFQLLNGDWKFQWVAKPADRPENFHTLKFDDSNWQTIEVPSNWEMKGHGKPLYSNRTYPFPKDAPHIPQDDNPVGSYRLNVEIPQSWEGREVFLNFDGVKAAFYFWVNGEKVGYSQGSRTPAEFNITKHIKPGKNLVAVAVYRWCDGSYLEDQDFWRLSGIYRDVYLTSRATTHVRDLSIVTDLDSECVNAELKVDVEVANPGGTVELELFDAAGKSLFRKSSQGKFCVPVVSPRKWSAEDPYLYLATVTLKDTAGKVIEVIPQRIGFKKSEIKDGVYFFNGVPIKFKGVNRHEHSPANGQVVSKEEMLRDIKLMKEYNINAVRTSHYPNAPMWYDLCDQYGLYVIDEANIESHDYENNAKNKLANSPDWMESHLNRVQRMYHRDKNHASVVIWSLGNEAGSGPNLEKAAEWLHQNDSTRPVHYEGGDHSVGDFFSRMYAPQDWIAKDGRPSILCEYTHAMGNSNGNLKEYWHDNIYKNKSHAGAFVWDWMDQGLIEKTPDQYKENIGKGPVKETFFAYGGWHEQKYHHDKNFCMNGLVGADWTPRPGLSAIKYVYRNVHVQPTDLKNGRISIRNWFNFSNLKDVVTGVWDVTSDGVVIASGAIDELDIAPHTKKDVQLNLPDLTGKEGELMLTLRFMVKNDSTMLSSGHEISWEQFPLSGSYRPTTVESTSDLKVVESDTRVDISGQGFSVALDKKSGGMVSYIVNGKNRVSGCHPDMWRPYTDNDHGAMRPNKRNGSQLGGPLMKNKWRRGMQQPQVNSFVVKNETPQKTRVSVAYSYRGVSAKTKVDYEISGGGTVDVTVRYDYSAIPKKQRTAHRTGMKWSLSGEMEHMKWYGRGPAETYVDRNYERIGLFSGRVDAQWVDYARPQENGYKTDVRWVSLLDGNGNGLRFESLQGVVGIGARYYSDATMESSKYAFEMDRSEDLFFNIDAHQLGVGGNNSWGAVPLKNGVYYADRDFHTYAFRMIPVFSE</sequence>
<dbReference type="InterPro" id="IPR017853">
    <property type="entry name" value="GH"/>
</dbReference>
<gene>
    <name evidence="9" type="ORF">HW115_02835</name>
</gene>
<reference evidence="9 10" key="1">
    <citation type="submission" date="2020-07" db="EMBL/GenBank/DDBJ databases">
        <title>Roseicoccus Jingziensis gen. nov., sp. nov., isolated from coastal seawater.</title>
        <authorList>
            <person name="Feng X."/>
        </authorList>
    </citation>
    <scope>NUCLEOTIDE SEQUENCE [LARGE SCALE GENOMIC DNA]</scope>
    <source>
        <strain evidence="9 10">N1E253</strain>
    </source>
</reference>
<dbReference type="InterPro" id="IPR013783">
    <property type="entry name" value="Ig-like_fold"/>
</dbReference>
<dbReference type="PANTHER" id="PTHR46323:SF2">
    <property type="entry name" value="BETA-GALACTOSIDASE"/>
    <property type="match status" value="1"/>
</dbReference>
<evidence type="ECO:0000313" key="9">
    <source>
        <dbReference type="EMBL" id="NWK54530.1"/>
    </source>
</evidence>
<dbReference type="Gene3D" id="2.70.98.10">
    <property type="match status" value="1"/>
</dbReference>
<dbReference type="InterPro" id="IPR014718">
    <property type="entry name" value="GH-type_carb-bd"/>
</dbReference>
<dbReference type="Pfam" id="PF16353">
    <property type="entry name" value="LacZ_4"/>
    <property type="match status" value="1"/>
</dbReference>
<proteinExistence type="inferred from homology"/>
<dbReference type="Gene3D" id="2.60.40.10">
    <property type="entry name" value="Immunoglobulins"/>
    <property type="match status" value="2"/>
</dbReference>
<evidence type="ECO:0000259" key="8">
    <source>
        <dbReference type="SMART" id="SM01038"/>
    </source>
</evidence>
<dbReference type="InterPro" id="IPR004199">
    <property type="entry name" value="B-gal_small/dom_5"/>
</dbReference>
<dbReference type="GO" id="GO:0030246">
    <property type="term" value="F:carbohydrate binding"/>
    <property type="evidence" value="ECO:0007669"/>
    <property type="project" value="InterPro"/>
</dbReference>
<dbReference type="InterPro" id="IPR023232">
    <property type="entry name" value="Glyco_hydro_2_AS"/>
</dbReference>
<comment type="catalytic activity">
    <reaction evidence="1 7">
        <text>Hydrolysis of terminal non-reducing beta-D-galactose residues in beta-D-galactosides.</text>
        <dbReference type="EC" id="3.2.1.23"/>
    </reaction>
</comment>
<keyword evidence="5 7" id="KW-0326">Glycosidase</keyword>
<dbReference type="Pfam" id="PF02837">
    <property type="entry name" value="Glyco_hydro_2_N"/>
    <property type="match status" value="1"/>
</dbReference>
<dbReference type="InterPro" id="IPR006104">
    <property type="entry name" value="Glyco_hydro_2_N"/>
</dbReference>
<dbReference type="InterPro" id="IPR032312">
    <property type="entry name" value="LacZ_4"/>
</dbReference>
<dbReference type="SMART" id="SM01038">
    <property type="entry name" value="Bgal_small_N"/>
    <property type="match status" value="1"/>
</dbReference>
<dbReference type="InterPro" id="IPR008979">
    <property type="entry name" value="Galactose-bd-like_sf"/>
</dbReference>
<dbReference type="InterPro" id="IPR006103">
    <property type="entry name" value="Glyco_hydro_2_cat"/>
</dbReference>
<dbReference type="GO" id="GO:0005990">
    <property type="term" value="P:lactose catabolic process"/>
    <property type="evidence" value="ECO:0007669"/>
    <property type="project" value="TreeGrafter"/>
</dbReference>
<evidence type="ECO:0000256" key="4">
    <source>
        <dbReference type="ARBA" id="ARBA00022801"/>
    </source>
</evidence>
<dbReference type="PROSITE" id="PS00719">
    <property type="entry name" value="GLYCOSYL_HYDROL_F2_1"/>
    <property type="match status" value="1"/>
</dbReference>
<dbReference type="Gene3D" id="3.20.20.80">
    <property type="entry name" value="Glycosidases"/>
    <property type="match status" value="1"/>
</dbReference>
<dbReference type="Pfam" id="PF00703">
    <property type="entry name" value="Glyco_hydro_2"/>
    <property type="match status" value="1"/>
</dbReference>
<keyword evidence="4 7" id="KW-0378">Hydrolase</keyword>